<reference evidence="1 2" key="1">
    <citation type="submission" date="2014-06" db="EMBL/GenBank/DDBJ databases">
        <title>Rhizobium pelagicum/R2-400B4.</title>
        <authorList>
            <person name="Kimes N.E."/>
            <person name="Lopez-Perez M."/>
        </authorList>
    </citation>
    <scope>NUCLEOTIDE SEQUENCE [LARGE SCALE GENOMIC DNA]</scope>
    <source>
        <strain evidence="1 2">R2-400B4</strain>
    </source>
</reference>
<evidence type="ECO:0000313" key="1">
    <source>
        <dbReference type="EMBL" id="KEQ04795.1"/>
    </source>
</evidence>
<dbReference type="Proteomes" id="UP000052167">
    <property type="component" value="Unassembled WGS sequence"/>
</dbReference>
<dbReference type="Pfam" id="PF06191">
    <property type="entry name" value="DUF995"/>
    <property type="match status" value="1"/>
</dbReference>
<protein>
    <recommendedName>
        <fullName evidence="3">DUF995 domain-containing protein</fullName>
    </recommendedName>
</protein>
<keyword evidence="2" id="KW-1185">Reference proteome</keyword>
<dbReference type="InterPro" id="IPR009337">
    <property type="entry name" value="DUF995"/>
</dbReference>
<sequence length="132" mass="14938">MGERLPKDATKLSAEEVRKIYSGKTSNWSRSNAYFSPDGSYFLVGKNGNFVGKGDWTVSDNAVCASFQVRGVKDGGTKNVKDCWTWFKQGKKYWTFWSGEKDKKNGYYDGEMKKLSKGDKVTKKFQQLTASN</sequence>
<organism evidence="1 2">
    <name type="scientific">Pseudorhizobium pelagicum</name>
    <dbReference type="NCBI Taxonomy" id="1509405"/>
    <lineage>
        <taxon>Bacteria</taxon>
        <taxon>Pseudomonadati</taxon>
        <taxon>Pseudomonadota</taxon>
        <taxon>Alphaproteobacteria</taxon>
        <taxon>Hyphomicrobiales</taxon>
        <taxon>Rhizobiaceae</taxon>
        <taxon>Rhizobium/Agrobacterium group</taxon>
        <taxon>Pseudorhizobium</taxon>
    </lineage>
</organism>
<proteinExistence type="predicted"/>
<dbReference type="EMBL" id="JOKJ01000023">
    <property type="protein sequence ID" value="KEQ04795.1"/>
    <property type="molecule type" value="Genomic_DNA"/>
</dbReference>
<accession>A0A922NZ68</accession>
<dbReference type="AlphaFoldDB" id="A0A922NZ68"/>
<evidence type="ECO:0000313" key="2">
    <source>
        <dbReference type="Proteomes" id="UP000052167"/>
    </source>
</evidence>
<gene>
    <name evidence="1" type="ORF">GV68_12490</name>
</gene>
<evidence type="ECO:0008006" key="3">
    <source>
        <dbReference type="Google" id="ProtNLM"/>
    </source>
</evidence>
<name>A0A922NZ68_9HYPH</name>
<comment type="caution">
    <text evidence="1">The sequence shown here is derived from an EMBL/GenBank/DDBJ whole genome shotgun (WGS) entry which is preliminary data.</text>
</comment>